<sequence length="309" mass="34360">MLQQCCSMGAAILPPFFSGAATLGCAAAGRRADLPALLSGRFRTPKCCGFLPGEVAFSLPGDPHRIESRRRSAGRHGASDHNRMHLRCRSRTQIGAAARLRVFAAPISHCIGCIAAASPPWKGTMATSKKGTERLIKKYPNRRLYDTQTSTYITLADVKQLVMETEEFRVVDAKSGEDLTRSILLQIILEEESGGMPMFSGSMLAQIIRFYGNAMQGMMGTYLEKNIQAFVDIQSKLAENSKDLYSGSSFNPDMWSQFMNMQGPMMQGMMSNYIEQSKNLFVQMQEQMQNQAKNMFGTFPFNQQTPDKK</sequence>
<reference evidence="5 6" key="1">
    <citation type="journal article" date="2006" name="Mol. Plant Microbe Interact.">
        <title>Identification of open reading frames unique to a select agent: Ralstonia solanacearum race 3 biovar 2.</title>
        <authorList>
            <person name="Gabriel D.W."/>
            <person name="Allen C."/>
            <person name="Schell M."/>
            <person name="Denny T.P."/>
            <person name="Greenberg J.T."/>
            <person name="Duan Y.P."/>
            <person name="Flores-Cruz Z."/>
            <person name="Huang Q."/>
            <person name="Clifford J.M."/>
            <person name="Presting G."/>
            <person name="Gonzalez E.T."/>
            <person name="Reddy J."/>
            <person name="Elphinstone J."/>
            <person name="Swanson J."/>
            <person name="Yao J."/>
            <person name="Mulholland V."/>
            <person name="Liu L."/>
            <person name="Farmerie W."/>
            <person name="Patnaikuni M."/>
            <person name="Balogh B."/>
            <person name="Norman D."/>
            <person name="Alvarez A."/>
            <person name="Castillo J.A."/>
            <person name="Jones J."/>
            <person name="Saddler G."/>
            <person name="Walunas T."/>
            <person name="Zhukov A."/>
            <person name="Mikhailova N."/>
        </authorList>
    </citation>
    <scope>NUCLEOTIDE SEQUENCE [LARGE SCALE GENOMIC DNA]</scope>
    <source>
        <strain evidence="5 6">UW551</strain>
    </source>
</reference>
<feature type="chain" id="PRO_5044204433" description="Polyhydroxyalkanoate synthesis repressor PhaR" evidence="2">
    <location>
        <begin position="21"/>
        <end position="309"/>
    </location>
</feature>
<organism evidence="5 6">
    <name type="scientific">Ralstonia solanacearum (strain UW551)</name>
    <dbReference type="NCBI Taxonomy" id="342110"/>
    <lineage>
        <taxon>Bacteria</taxon>
        <taxon>Pseudomonadati</taxon>
        <taxon>Pseudomonadota</taxon>
        <taxon>Betaproteobacteria</taxon>
        <taxon>Burkholderiales</taxon>
        <taxon>Burkholderiaceae</taxon>
        <taxon>Ralstonia</taxon>
        <taxon>Ralstonia solanacearum species complex</taxon>
    </lineage>
</organism>
<evidence type="ECO:0000259" key="3">
    <source>
        <dbReference type="Pfam" id="PF05233"/>
    </source>
</evidence>
<dbReference type="Proteomes" id="UP000005933">
    <property type="component" value="Unassembled WGS sequence"/>
</dbReference>
<evidence type="ECO:0000256" key="2">
    <source>
        <dbReference type="SAM" id="SignalP"/>
    </source>
</evidence>
<feature type="domain" description="PHA accumulation regulator DNA-binding N-terminal" evidence="4">
    <location>
        <begin position="135"/>
        <end position="194"/>
    </location>
</feature>
<feature type="region of interest" description="Disordered" evidence="1">
    <location>
        <begin position="62"/>
        <end position="82"/>
    </location>
</feature>
<dbReference type="GO" id="GO:0006355">
    <property type="term" value="P:regulation of DNA-templated transcription"/>
    <property type="evidence" value="ECO:0007669"/>
    <property type="project" value="InterPro"/>
</dbReference>
<evidence type="ECO:0000259" key="4">
    <source>
        <dbReference type="Pfam" id="PF07879"/>
    </source>
</evidence>
<dbReference type="NCBIfam" id="TIGR01848">
    <property type="entry name" value="PHA_reg_PhaR"/>
    <property type="match status" value="1"/>
</dbReference>
<keyword evidence="2" id="KW-0732">Signal</keyword>
<dbReference type="InterPro" id="IPR010134">
    <property type="entry name" value="PHA_reg_PhaR"/>
</dbReference>
<gene>
    <name evidence="5" type="ORF">RRSL_04558</name>
</gene>
<comment type="caution">
    <text evidence="5">The sequence shown here is derived from an EMBL/GenBank/DDBJ whole genome shotgun (WGS) entry which is preliminary data.</text>
</comment>
<evidence type="ECO:0000313" key="5">
    <source>
        <dbReference type="EMBL" id="EAP74699.1"/>
    </source>
</evidence>
<accession>A0AB33VIN6</accession>
<dbReference type="AlphaFoldDB" id="A0AB33VIN6"/>
<evidence type="ECO:0008006" key="7">
    <source>
        <dbReference type="Google" id="ProtNLM"/>
    </source>
</evidence>
<dbReference type="InterPro" id="IPR007897">
    <property type="entry name" value="PHB_accumulat"/>
</dbReference>
<name>A0AB33VIN6_RALSU</name>
<protein>
    <recommendedName>
        <fullName evidence="7">Polyhydroxyalkanoate synthesis repressor PhaR</fullName>
    </recommendedName>
</protein>
<dbReference type="InterPro" id="IPR012909">
    <property type="entry name" value="PHA_DNA-bd_N"/>
</dbReference>
<dbReference type="EMBL" id="AAKL01000002">
    <property type="protein sequence ID" value="EAP74699.1"/>
    <property type="molecule type" value="Genomic_DNA"/>
</dbReference>
<evidence type="ECO:0000313" key="6">
    <source>
        <dbReference type="Proteomes" id="UP000005933"/>
    </source>
</evidence>
<feature type="domain" description="PHB accumulation regulatory" evidence="3">
    <location>
        <begin position="250"/>
        <end position="289"/>
    </location>
</feature>
<evidence type="ECO:0000256" key="1">
    <source>
        <dbReference type="SAM" id="MobiDB-lite"/>
    </source>
</evidence>
<dbReference type="Pfam" id="PF05233">
    <property type="entry name" value="PHB_acc"/>
    <property type="match status" value="2"/>
</dbReference>
<proteinExistence type="predicted"/>
<feature type="signal peptide" evidence="2">
    <location>
        <begin position="1"/>
        <end position="20"/>
    </location>
</feature>
<dbReference type="Pfam" id="PF07879">
    <property type="entry name" value="PHB_acc_N"/>
    <property type="match status" value="1"/>
</dbReference>
<feature type="domain" description="PHB accumulation regulatory" evidence="3">
    <location>
        <begin position="199"/>
        <end position="237"/>
    </location>
</feature>